<dbReference type="InterPro" id="IPR042222">
    <property type="entry name" value="Dynein_2_N"/>
</dbReference>
<comment type="caution">
    <text evidence="2">The sequence shown here is derived from an EMBL/GenBank/DDBJ whole genome shotgun (WGS) entry which is preliminary data.</text>
</comment>
<feature type="non-terminal residue" evidence="2">
    <location>
        <position position="1"/>
    </location>
</feature>
<evidence type="ECO:0000313" key="2">
    <source>
        <dbReference type="EMBL" id="GFS27515.1"/>
    </source>
</evidence>
<gene>
    <name evidence="2" type="ORF">ElyMa_005277000</name>
</gene>
<dbReference type="AlphaFoldDB" id="A0AAV4K0L1"/>
<protein>
    <recommendedName>
        <fullName evidence="1">Dynein heavy chain linker domain-containing protein</fullName>
    </recommendedName>
</protein>
<dbReference type="InterPro" id="IPR013602">
    <property type="entry name" value="Dynein_heavy_linker"/>
</dbReference>
<reference evidence="2 3" key="1">
    <citation type="journal article" date="2021" name="Elife">
        <title>Chloroplast acquisition without the gene transfer in kleptoplastic sea slugs, Plakobranchus ocellatus.</title>
        <authorList>
            <person name="Maeda T."/>
            <person name="Takahashi S."/>
            <person name="Yoshida T."/>
            <person name="Shimamura S."/>
            <person name="Takaki Y."/>
            <person name="Nagai Y."/>
            <person name="Toyoda A."/>
            <person name="Suzuki Y."/>
            <person name="Arimoto A."/>
            <person name="Ishii H."/>
            <person name="Satoh N."/>
            <person name="Nishiyama T."/>
            <person name="Hasebe M."/>
            <person name="Maruyama T."/>
            <person name="Minagawa J."/>
            <person name="Obokata J."/>
            <person name="Shigenobu S."/>
        </authorList>
    </citation>
    <scope>NUCLEOTIDE SEQUENCE [LARGE SCALE GENOMIC DNA]</scope>
</reference>
<organism evidence="2 3">
    <name type="scientific">Elysia marginata</name>
    <dbReference type="NCBI Taxonomy" id="1093978"/>
    <lineage>
        <taxon>Eukaryota</taxon>
        <taxon>Metazoa</taxon>
        <taxon>Spiralia</taxon>
        <taxon>Lophotrochozoa</taxon>
        <taxon>Mollusca</taxon>
        <taxon>Gastropoda</taxon>
        <taxon>Heterobranchia</taxon>
        <taxon>Euthyneura</taxon>
        <taxon>Panpulmonata</taxon>
        <taxon>Sacoglossa</taxon>
        <taxon>Placobranchoidea</taxon>
        <taxon>Plakobranchidae</taxon>
        <taxon>Elysia</taxon>
    </lineage>
</organism>
<sequence>VTRQCRELNVPTQQRQKVLVDGEDPVTVFLMLDTFEVEESLNYCLMELERIALSPHAGFLQTSLDGFVQHIMEALENLVQWAEMQMKLSRLRRLIIRHSEVNTALPEEIAKYRNLFLKYSDLIATVRSNPSVLTWCSTSTLQDFLQENSDEVVRIYRVIKRNIDSRSTQDAPNNRDFGTWVIM</sequence>
<keyword evidence="3" id="KW-1185">Reference proteome</keyword>
<evidence type="ECO:0000313" key="3">
    <source>
        <dbReference type="Proteomes" id="UP000762676"/>
    </source>
</evidence>
<dbReference type="EMBL" id="BMAT01010532">
    <property type="protein sequence ID" value="GFS27515.1"/>
    <property type="molecule type" value="Genomic_DNA"/>
</dbReference>
<feature type="domain" description="Dynein heavy chain linker" evidence="1">
    <location>
        <begin position="28"/>
        <end position="157"/>
    </location>
</feature>
<accession>A0AAV4K0L1</accession>
<dbReference type="Gene3D" id="1.20.140.100">
    <property type="entry name" value="Dynein heavy chain, N-terminal domain 2"/>
    <property type="match status" value="1"/>
</dbReference>
<name>A0AAV4K0L1_9GAST</name>
<proteinExistence type="predicted"/>
<dbReference type="Proteomes" id="UP000762676">
    <property type="component" value="Unassembled WGS sequence"/>
</dbReference>
<evidence type="ECO:0000259" key="1">
    <source>
        <dbReference type="Pfam" id="PF08393"/>
    </source>
</evidence>
<dbReference type="Pfam" id="PF08393">
    <property type="entry name" value="DHC_N2"/>
    <property type="match status" value="1"/>
</dbReference>